<evidence type="ECO:0000313" key="18">
    <source>
        <dbReference type="Proteomes" id="UP000183832"/>
    </source>
</evidence>
<keyword evidence="12" id="KW-0496">Mitochondrion</keyword>
<dbReference type="AlphaFoldDB" id="A0A1J1J8L3"/>
<evidence type="ECO:0000256" key="12">
    <source>
        <dbReference type="ARBA" id="ARBA00023128"/>
    </source>
</evidence>
<dbReference type="STRING" id="568069.A0A1J1J8L3"/>
<comment type="subcellular location">
    <subcellularLocation>
        <location evidence="1">Mitochondrion membrane</location>
        <topology evidence="1">Multi-pass membrane protein</topology>
    </subcellularLocation>
</comment>
<feature type="transmembrane region" description="Helical" evidence="16">
    <location>
        <begin position="131"/>
        <end position="155"/>
    </location>
</feature>
<name>A0A1J1J8L3_9DIPT</name>
<evidence type="ECO:0000256" key="13">
    <source>
        <dbReference type="ARBA" id="ARBA00023136"/>
    </source>
</evidence>
<keyword evidence="10 16" id="KW-1133">Transmembrane helix</keyword>
<keyword evidence="13 16" id="KW-0472">Membrane</keyword>
<evidence type="ECO:0000256" key="9">
    <source>
        <dbReference type="ARBA" id="ARBA00022982"/>
    </source>
</evidence>
<dbReference type="EC" id="7.1.1.2" evidence="3"/>
<comment type="similarity">
    <text evidence="2">Belongs to the complex I subunit 6 family.</text>
</comment>
<proteinExistence type="inferred from homology"/>
<evidence type="ECO:0000256" key="5">
    <source>
        <dbReference type="ARBA" id="ARBA00022448"/>
    </source>
</evidence>
<evidence type="ECO:0000256" key="16">
    <source>
        <dbReference type="SAM" id="Phobius"/>
    </source>
</evidence>
<dbReference type="GO" id="GO:0031966">
    <property type="term" value="C:mitochondrial membrane"/>
    <property type="evidence" value="ECO:0007669"/>
    <property type="project" value="UniProtKB-SubCell"/>
</dbReference>
<sequence>MNFLSSFIFMFIQHPLAMGLMLLIQTFLISILSGLMYKTFWFSYILFLIFIGGMLVLIIYITALASNEMFNFSNKILTLNIIFFILLMICLMMTDKSMILMYINNNENFLMMNMTKMISENSYSLIKIYNYPINMISILLMIYLFLTLIAAVKITNIFEGPLRLKTN</sequence>
<dbReference type="Pfam" id="PF00499">
    <property type="entry name" value="Oxidored_q3"/>
    <property type="match status" value="1"/>
</dbReference>
<dbReference type="Proteomes" id="UP000183832">
    <property type="component" value="Unassembled WGS sequence"/>
</dbReference>
<evidence type="ECO:0000256" key="15">
    <source>
        <dbReference type="ARBA" id="ARBA00049551"/>
    </source>
</evidence>
<feature type="transmembrane region" description="Helical" evidence="16">
    <location>
        <begin position="77"/>
        <end position="103"/>
    </location>
</feature>
<dbReference type="PANTHER" id="PTHR11435:SF1">
    <property type="entry name" value="NADH-UBIQUINONE OXIDOREDUCTASE CHAIN 6"/>
    <property type="match status" value="1"/>
</dbReference>
<keyword evidence="9" id="KW-0249">Electron transport</keyword>
<keyword evidence="6" id="KW-0679">Respiratory chain</keyword>
<keyword evidence="5" id="KW-0813">Transport</keyword>
<evidence type="ECO:0000256" key="8">
    <source>
        <dbReference type="ARBA" id="ARBA00022967"/>
    </source>
</evidence>
<dbReference type="OrthoDB" id="6377199at2759"/>
<evidence type="ECO:0000256" key="11">
    <source>
        <dbReference type="ARBA" id="ARBA00023027"/>
    </source>
</evidence>
<accession>A0A1J1J8L3</accession>
<reference evidence="17 18" key="1">
    <citation type="submission" date="2015-04" db="EMBL/GenBank/DDBJ databases">
        <authorList>
            <person name="Syromyatnikov M.Y."/>
            <person name="Popov V.N."/>
        </authorList>
    </citation>
    <scope>NUCLEOTIDE SEQUENCE [LARGE SCALE GENOMIC DNA]</scope>
</reference>
<keyword evidence="18" id="KW-1185">Reference proteome</keyword>
<keyword evidence="11" id="KW-0520">NAD</keyword>
<evidence type="ECO:0000256" key="3">
    <source>
        <dbReference type="ARBA" id="ARBA00012944"/>
    </source>
</evidence>
<organism evidence="17 18">
    <name type="scientific">Clunio marinus</name>
    <dbReference type="NCBI Taxonomy" id="568069"/>
    <lineage>
        <taxon>Eukaryota</taxon>
        <taxon>Metazoa</taxon>
        <taxon>Ecdysozoa</taxon>
        <taxon>Arthropoda</taxon>
        <taxon>Hexapoda</taxon>
        <taxon>Insecta</taxon>
        <taxon>Pterygota</taxon>
        <taxon>Neoptera</taxon>
        <taxon>Endopterygota</taxon>
        <taxon>Diptera</taxon>
        <taxon>Nematocera</taxon>
        <taxon>Chironomoidea</taxon>
        <taxon>Chironomidae</taxon>
        <taxon>Clunio</taxon>
    </lineage>
</organism>
<evidence type="ECO:0000256" key="4">
    <source>
        <dbReference type="ARBA" id="ARBA00021095"/>
    </source>
</evidence>
<keyword evidence="8" id="KW-1278">Translocase</keyword>
<evidence type="ECO:0000256" key="1">
    <source>
        <dbReference type="ARBA" id="ARBA00004225"/>
    </source>
</evidence>
<evidence type="ECO:0000256" key="6">
    <source>
        <dbReference type="ARBA" id="ARBA00022660"/>
    </source>
</evidence>
<dbReference type="GO" id="GO:0008137">
    <property type="term" value="F:NADH dehydrogenase (ubiquinone) activity"/>
    <property type="evidence" value="ECO:0007669"/>
    <property type="project" value="UniProtKB-EC"/>
</dbReference>
<dbReference type="InterPro" id="IPR001457">
    <property type="entry name" value="NADH_UbQ/plastoQ_OxRdtase_su6"/>
</dbReference>
<evidence type="ECO:0000256" key="10">
    <source>
        <dbReference type="ARBA" id="ARBA00022989"/>
    </source>
</evidence>
<evidence type="ECO:0000256" key="7">
    <source>
        <dbReference type="ARBA" id="ARBA00022692"/>
    </source>
</evidence>
<dbReference type="InterPro" id="IPR050269">
    <property type="entry name" value="ComplexI_Subunit6"/>
</dbReference>
<dbReference type="PANTHER" id="PTHR11435">
    <property type="entry name" value="NADH UBIQUINONE OXIDOREDUCTASE SUBUNIT ND6"/>
    <property type="match status" value="1"/>
</dbReference>
<comment type="catalytic activity">
    <reaction evidence="15">
        <text>a ubiquinone + NADH + 5 H(+)(in) = a ubiquinol + NAD(+) + 4 H(+)(out)</text>
        <dbReference type="Rhea" id="RHEA:29091"/>
        <dbReference type="Rhea" id="RHEA-COMP:9565"/>
        <dbReference type="Rhea" id="RHEA-COMP:9566"/>
        <dbReference type="ChEBI" id="CHEBI:15378"/>
        <dbReference type="ChEBI" id="CHEBI:16389"/>
        <dbReference type="ChEBI" id="CHEBI:17976"/>
        <dbReference type="ChEBI" id="CHEBI:57540"/>
        <dbReference type="ChEBI" id="CHEBI:57945"/>
        <dbReference type="EC" id="7.1.1.2"/>
    </reaction>
</comment>
<keyword evidence="7 16" id="KW-0812">Transmembrane</keyword>
<evidence type="ECO:0000256" key="2">
    <source>
        <dbReference type="ARBA" id="ARBA00005698"/>
    </source>
</evidence>
<evidence type="ECO:0000313" key="17">
    <source>
        <dbReference type="EMBL" id="CRL08765.1"/>
    </source>
</evidence>
<protein>
    <recommendedName>
        <fullName evidence="4">NADH-ubiquinone oxidoreductase chain 6</fullName>
        <ecNumber evidence="3">7.1.1.2</ecNumber>
    </recommendedName>
    <alternativeName>
        <fullName evidence="14">NADH dehydrogenase subunit 6</fullName>
    </alternativeName>
</protein>
<evidence type="ECO:0000256" key="14">
    <source>
        <dbReference type="ARBA" id="ARBA00031019"/>
    </source>
</evidence>
<feature type="transmembrane region" description="Helical" evidence="16">
    <location>
        <begin position="7"/>
        <end position="35"/>
    </location>
</feature>
<dbReference type="EMBL" id="CVRI01023763">
    <property type="protein sequence ID" value="CRL08765.1"/>
    <property type="molecule type" value="Genomic_DNA"/>
</dbReference>
<feature type="transmembrane region" description="Helical" evidence="16">
    <location>
        <begin position="41"/>
        <end position="65"/>
    </location>
</feature>
<gene>
    <name evidence="17" type="primary">ND6</name>
</gene>